<sequence length="910" mass="102016">MTSNGHVRTFHVIGEFHPNTLVKRVVRQIPRSLPYYENTGSHNVEDETDPVVCELMKIRPHKPQFTILSQLNDETVPSYSSKLSELLYLLLEEKQLDDHIRMDLERSLSNLISFIPWVVPDIVENLEIDTKVSYKNRQSIPKPKRDAAGPGAKYPDGYLSKILIDNFDTLIKFSSTYFNLTLSTSVTKYIVELIYQLYYWEVVHLAHTNPKVIDFLELIGFEITQTTFGPIIKPPENYLNDNLLQGLQYPFPYPFYNYSYHAFNSKVEDKKFDRVHIEPYMDITLKNVDPVPRKKRKGSGRTPEDTRVSSPNFPRARIGSNAAAAQTIGSHWSKPAKTKVDEGKRGREKEQLAHGPTPVQSPPVAISQSSVSASSVPQQSPVYPQQSPYLRNNPPQGISPVPYNHYSFQSLPPPTPQLPQQMQSQQFSTSPPSQSQSQSQSQSPPFHFQHPQHTQSTPTLMAKGNPVSSSSLEQQRELPSIAPISNYTSSQDNLLPSITKLTDRKDHNVSEVSSRQGSSIQNTGLGITAPIGAQTSPPMGMPPPQPTSSFPSYVENDRKQSGDVQYNARSPFQSGQTSQVSSFPSSEAVVDAEADQAPTEKNKKGSRYSVIHQCHLTDPATNTKCLKIFYGKNELLRHQEFVHATKKRIYKCLYCERLGLSVQSYPRHDSLARHIRRKHGITGKENKMAVNYAKENVIILDDAEGPNIEYGPEEGYSKQPPADPVDSLGPSEARARRREMLEYQEFKQNVEQDLREVRRSKHNSHSSEPGPEGGRRPIPLPTQAAPTFKKPSFSTGASTYPHGSLSDRHVSSFPSVLEDTPTMQVVPNNASQRSFSIYMGPNSIPSEYTQREMQSSSTGLPHTDTDQRPNEFNSGASDSALRNSSESRRSGVKLPSIHDIDNEIGHAYRG</sequence>
<protein>
    <recommendedName>
        <fullName evidence="3">C2H2-type domain-containing protein</fullName>
    </recommendedName>
</protein>
<feature type="compositionally biased region" description="Basic and acidic residues" evidence="2">
    <location>
        <begin position="748"/>
        <end position="757"/>
    </location>
</feature>
<feature type="region of interest" description="Disordered" evidence="2">
    <location>
        <begin position="708"/>
        <end position="732"/>
    </location>
</feature>
<proteinExistence type="predicted"/>
<feature type="domain" description="C2H2-type" evidence="3">
    <location>
        <begin position="612"/>
        <end position="648"/>
    </location>
</feature>
<feature type="compositionally biased region" description="Low complexity" evidence="2">
    <location>
        <begin position="418"/>
        <end position="460"/>
    </location>
</feature>
<dbReference type="RefSeq" id="XP_067546139.1">
    <property type="nucleotide sequence ID" value="XM_067693749.1"/>
</dbReference>
<keyword evidence="1" id="KW-0863">Zinc-finger</keyword>
<dbReference type="PROSITE" id="PS50157">
    <property type="entry name" value="ZINC_FINGER_C2H2_2"/>
    <property type="match status" value="1"/>
</dbReference>
<evidence type="ECO:0000256" key="2">
    <source>
        <dbReference type="SAM" id="MobiDB-lite"/>
    </source>
</evidence>
<evidence type="ECO:0000313" key="4">
    <source>
        <dbReference type="EMBL" id="KAG5417023.1"/>
    </source>
</evidence>
<feature type="compositionally biased region" description="Polar residues" evidence="2">
    <location>
        <begin position="843"/>
        <end position="860"/>
    </location>
</feature>
<dbReference type="AlphaFoldDB" id="A0A8H8D8F0"/>
<feature type="region of interest" description="Disordered" evidence="2">
    <location>
        <begin position="748"/>
        <end position="806"/>
    </location>
</feature>
<comment type="caution">
    <text evidence="4">The sequence shown here is derived from an EMBL/GenBank/DDBJ whole genome shotgun (WGS) entry which is preliminary data.</text>
</comment>
<dbReference type="InterPro" id="IPR013087">
    <property type="entry name" value="Znf_C2H2_type"/>
</dbReference>
<feature type="region of interest" description="Disordered" evidence="2">
    <location>
        <begin position="840"/>
        <end position="910"/>
    </location>
</feature>
<evidence type="ECO:0000313" key="5">
    <source>
        <dbReference type="Proteomes" id="UP000669133"/>
    </source>
</evidence>
<evidence type="ECO:0000256" key="1">
    <source>
        <dbReference type="PROSITE-ProRule" id="PRU00042"/>
    </source>
</evidence>
<name>A0A8H8D8F0_9ASCO</name>
<accession>A0A8H8D8F0</accession>
<reference evidence="4 5" key="1">
    <citation type="submission" date="2020-12" db="EMBL/GenBank/DDBJ databases">
        <title>Effect of drift, selection, and recombination on the evolution of hybrid genomes in Candida yeast pathogens.</title>
        <authorList>
            <person name="Mixao V."/>
            <person name="Ksiezopolska E."/>
            <person name="Saus E."/>
            <person name="Boekhout T."/>
            <person name="Gacser A."/>
            <person name="Gabaldon T."/>
        </authorList>
    </citation>
    <scope>NUCLEOTIDE SEQUENCE [LARGE SCALE GENOMIC DNA]</scope>
    <source>
        <strain evidence="4 5">BP57</strain>
    </source>
</reference>
<dbReference type="GO" id="GO:0008270">
    <property type="term" value="F:zinc ion binding"/>
    <property type="evidence" value="ECO:0007669"/>
    <property type="project" value="UniProtKB-KW"/>
</dbReference>
<keyword evidence="1" id="KW-0862">Zinc</keyword>
<dbReference type="EMBL" id="JAEOAQ010000007">
    <property type="protein sequence ID" value="KAG5417023.1"/>
    <property type="molecule type" value="Genomic_DNA"/>
</dbReference>
<dbReference type="Proteomes" id="UP000669133">
    <property type="component" value="Unassembled WGS sequence"/>
</dbReference>
<keyword evidence="1" id="KW-0479">Metal-binding</keyword>
<dbReference type="Gene3D" id="3.30.160.60">
    <property type="entry name" value="Classic Zinc Finger"/>
    <property type="match status" value="1"/>
</dbReference>
<keyword evidence="5" id="KW-1185">Reference proteome</keyword>
<feature type="compositionally biased region" description="Basic and acidic residues" evidence="2">
    <location>
        <begin position="896"/>
        <end position="910"/>
    </location>
</feature>
<dbReference type="OrthoDB" id="4016549at2759"/>
<feature type="compositionally biased region" description="Polar residues" evidence="2">
    <location>
        <begin position="562"/>
        <end position="585"/>
    </location>
</feature>
<feature type="compositionally biased region" description="Polar residues" evidence="2">
    <location>
        <begin position="870"/>
        <end position="884"/>
    </location>
</feature>
<organism evidence="4 5">
    <name type="scientific">Candida metapsilosis</name>
    <dbReference type="NCBI Taxonomy" id="273372"/>
    <lineage>
        <taxon>Eukaryota</taxon>
        <taxon>Fungi</taxon>
        <taxon>Dikarya</taxon>
        <taxon>Ascomycota</taxon>
        <taxon>Saccharomycotina</taxon>
        <taxon>Pichiomycetes</taxon>
        <taxon>Debaryomycetaceae</taxon>
        <taxon>Candida/Lodderomyces clade</taxon>
        <taxon>Candida</taxon>
    </lineage>
</organism>
<evidence type="ECO:0000259" key="3">
    <source>
        <dbReference type="PROSITE" id="PS50157"/>
    </source>
</evidence>
<feature type="compositionally biased region" description="Basic and acidic residues" evidence="2">
    <location>
        <begin position="338"/>
        <end position="352"/>
    </location>
</feature>
<feature type="region of interest" description="Disordered" evidence="2">
    <location>
        <begin position="288"/>
        <end position="476"/>
    </location>
</feature>
<feature type="compositionally biased region" description="Polar residues" evidence="2">
    <location>
        <begin position="510"/>
        <end position="525"/>
    </location>
</feature>
<dbReference type="GeneID" id="93653285"/>
<feature type="compositionally biased region" description="Low complexity" evidence="2">
    <location>
        <begin position="362"/>
        <end position="389"/>
    </location>
</feature>
<feature type="region of interest" description="Disordered" evidence="2">
    <location>
        <begin position="501"/>
        <end position="604"/>
    </location>
</feature>
<gene>
    <name evidence="4" type="ORF">I9W82_004656</name>
</gene>